<feature type="compositionally biased region" description="Basic residues" evidence="1">
    <location>
        <begin position="90"/>
        <end position="112"/>
    </location>
</feature>
<evidence type="ECO:0000256" key="1">
    <source>
        <dbReference type="SAM" id="MobiDB-lite"/>
    </source>
</evidence>
<gene>
    <name evidence="2" type="ORF">C7M84_012880</name>
</gene>
<keyword evidence="3" id="KW-1185">Reference proteome</keyword>
<evidence type="ECO:0000313" key="3">
    <source>
        <dbReference type="Proteomes" id="UP000283509"/>
    </source>
</evidence>
<dbReference type="Proteomes" id="UP000283509">
    <property type="component" value="Unassembled WGS sequence"/>
</dbReference>
<protein>
    <submittedName>
        <fullName evidence="2">Uncharacterized protein</fullName>
    </submittedName>
</protein>
<reference evidence="2 3" key="1">
    <citation type="submission" date="2018-04" db="EMBL/GenBank/DDBJ databases">
        <authorList>
            <person name="Zhang X."/>
            <person name="Yuan J."/>
            <person name="Li F."/>
            <person name="Xiang J."/>
        </authorList>
    </citation>
    <scope>NUCLEOTIDE SEQUENCE [LARGE SCALE GENOMIC DNA]</scope>
    <source>
        <tissue evidence="2">Muscle</tissue>
    </source>
</reference>
<dbReference type="EMBL" id="QCYY01002617">
    <property type="protein sequence ID" value="ROT68951.1"/>
    <property type="molecule type" value="Genomic_DNA"/>
</dbReference>
<accession>A0A3R7MSV0</accession>
<dbReference type="AlphaFoldDB" id="A0A3R7MSV0"/>
<evidence type="ECO:0000313" key="2">
    <source>
        <dbReference type="EMBL" id="ROT68951.1"/>
    </source>
</evidence>
<feature type="region of interest" description="Disordered" evidence="1">
    <location>
        <begin position="86"/>
        <end position="140"/>
    </location>
</feature>
<feature type="compositionally biased region" description="Acidic residues" evidence="1">
    <location>
        <begin position="129"/>
        <end position="140"/>
    </location>
</feature>
<comment type="caution">
    <text evidence="2">The sequence shown here is derived from an EMBL/GenBank/DDBJ whole genome shotgun (WGS) entry which is preliminary data.</text>
</comment>
<name>A0A3R7MSV0_PENVA</name>
<reference evidence="2 3" key="2">
    <citation type="submission" date="2019-01" db="EMBL/GenBank/DDBJ databases">
        <title>The decoding of complex shrimp genome reveals the adaptation for benthos swimmer, frequently molting mechanism and breeding impact on genome.</title>
        <authorList>
            <person name="Sun Y."/>
            <person name="Gao Y."/>
            <person name="Yu Y."/>
        </authorList>
    </citation>
    <scope>NUCLEOTIDE SEQUENCE [LARGE SCALE GENOMIC DNA]</scope>
    <source>
        <tissue evidence="2">Muscle</tissue>
    </source>
</reference>
<sequence length="140" mass="16281">MATKKQIKIQKRQEFKNMVLRFLRDKEGPQRRDQILTDVCAQEKLCKDERNSMNQVIETMVERGTISLKFDADQRQCVEINDATQTITKVKPKKPRPRRGKAIRFQRERRRGPQLPSTSTSEAGTLPDFDLESGDESDED</sequence>
<organism evidence="2 3">
    <name type="scientific">Penaeus vannamei</name>
    <name type="common">Whiteleg shrimp</name>
    <name type="synonym">Litopenaeus vannamei</name>
    <dbReference type="NCBI Taxonomy" id="6689"/>
    <lineage>
        <taxon>Eukaryota</taxon>
        <taxon>Metazoa</taxon>
        <taxon>Ecdysozoa</taxon>
        <taxon>Arthropoda</taxon>
        <taxon>Crustacea</taxon>
        <taxon>Multicrustacea</taxon>
        <taxon>Malacostraca</taxon>
        <taxon>Eumalacostraca</taxon>
        <taxon>Eucarida</taxon>
        <taxon>Decapoda</taxon>
        <taxon>Dendrobranchiata</taxon>
        <taxon>Penaeoidea</taxon>
        <taxon>Penaeidae</taxon>
        <taxon>Penaeus</taxon>
    </lineage>
</organism>
<proteinExistence type="predicted"/>